<dbReference type="EMBL" id="CADEPI010000007">
    <property type="protein sequence ID" value="CAB3361783.1"/>
    <property type="molecule type" value="Genomic_DNA"/>
</dbReference>
<accession>A0A8S1BY26</accession>
<dbReference type="SUPFAM" id="SSF82199">
    <property type="entry name" value="SET domain"/>
    <property type="match status" value="1"/>
</dbReference>
<reference evidence="7 8" key="1">
    <citation type="submission" date="2020-04" db="EMBL/GenBank/DDBJ databases">
        <authorList>
            <person name="Alioto T."/>
            <person name="Alioto T."/>
            <person name="Gomez Garrido J."/>
        </authorList>
    </citation>
    <scope>NUCLEOTIDE SEQUENCE [LARGE SCALE GENOMIC DNA]</scope>
</reference>
<evidence type="ECO:0000259" key="5">
    <source>
        <dbReference type="PROSITE" id="PS50280"/>
    </source>
</evidence>
<evidence type="ECO:0000259" key="6">
    <source>
        <dbReference type="PROSITE" id="PS50865"/>
    </source>
</evidence>
<dbReference type="Gene3D" id="1.10.220.160">
    <property type="match status" value="1"/>
</dbReference>
<dbReference type="InterPro" id="IPR046341">
    <property type="entry name" value="SET_dom_sf"/>
</dbReference>
<keyword evidence="2 4" id="KW-0863">Zinc-finger</keyword>
<evidence type="ECO:0000313" key="8">
    <source>
        <dbReference type="Proteomes" id="UP000494165"/>
    </source>
</evidence>
<organism evidence="7 8">
    <name type="scientific">Cloeon dipterum</name>
    <dbReference type="NCBI Taxonomy" id="197152"/>
    <lineage>
        <taxon>Eukaryota</taxon>
        <taxon>Metazoa</taxon>
        <taxon>Ecdysozoa</taxon>
        <taxon>Arthropoda</taxon>
        <taxon>Hexapoda</taxon>
        <taxon>Insecta</taxon>
        <taxon>Pterygota</taxon>
        <taxon>Palaeoptera</taxon>
        <taxon>Ephemeroptera</taxon>
        <taxon>Pisciforma</taxon>
        <taxon>Baetidae</taxon>
        <taxon>Cloeon</taxon>
    </lineage>
</organism>
<dbReference type="PANTHER" id="PTHR46455:SF2">
    <property type="entry name" value="AT24727P"/>
    <property type="match status" value="1"/>
</dbReference>
<protein>
    <recommendedName>
        <fullName evidence="9">MYND-type domain-containing protein</fullName>
    </recommendedName>
</protein>
<dbReference type="PANTHER" id="PTHR46455">
    <property type="entry name" value="SET AND MYND DOMAIN CONTAINING, ARTHROPOD-SPECIFIC, MEMBER 4, ISOFORM A"/>
    <property type="match status" value="1"/>
</dbReference>
<dbReference type="InterPro" id="IPR053010">
    <property type="entry name" value="SET_SmydA-8"/>
</dbReference>
<dbReference type="PROSITE" id="PS50280">
    <property type="entry name" value="SET"/>
    <property type="match status" value="1"/>
</dbReference>
<dbReference type="PROSITE" id="PS01360">
    <property type="entry name" value="ZF_MYND_1"/>
    <property type="match status" value="1"/>
</dbReference>
<gene>
    <name evidence="7" type="ORF">CLODIP_2_CD01863</name>
</gene>
<dbReference type="CDD" id="cd20071">
    <property type="entry name" value="SET_SMYD"/>
    <property type="match status" value="1"/>
</dbReference>
<dbReference type="Pfam" id="PF00856">
    <property type="entry name" value="SET"/>
    <property type="match status" value="1"/>
</dbReference>
<dbReference type="Gene3D" id="6.10.140.2220">
    <property type="match status" value="2"/>
</dbReference>
<evidence type="ECO:0000256" key="2">
    <source>
        <dbReference type="ARBA" id="ARBA00022771"/>
    </source>
</evidence>
<dbReference type="AlphaFoldDB" id="A0A8S1BY26"/>
<keyword evidence="1" id="KW-0479">Metal-binding</keyword>
<dbReference type="GO" id="GO:0008170">
    <property type="term" value="F:N-methyltransferase activity"/>
    <property type="evidence" value="ECO:0007669"/>
    <property type="project" value="UniProtKB-ARBA"/>
</dbReference>
<dbReference type="PROSITE" id="PS50865">
    <property type="entry name" value="ZF_MYND_2"/>
    <property type="match status" value="1"/>
</dbReference>
<dbReference type="OrthoDB" id="3174329at2759"/>
<feature type="domain" description="SET" evidence="5">
    <location>
        <begin position="45"/>
        <end position="281"/>
    </location>
</feature>
<evidence type="ECO:0000256" key="3">
    <source>
        <dbReference type="ARBA" id="ARBA00022833"/>
    </source>
</evidence>
<dbReference type="InterPro" id="IPR001214">
    <property type="entry name" value="SET_dom"/>
</dbReference>
<dbReference type="GO" id="GO:0008270">
    <property type="term" value="F:zinc ion binding"/>
    <property type="evidence" value="ECO:0007669"/>
    <property type="project" value="UniProtKB-KW"/>
</dbReference>
<evidence type="ECO:0000313" key="7">
    <source>
        <dbReference type="EMBL" id="CAB3361783.1"/>
    </source>
</evidence>
<evidence type="ECO:0000256" key="1">
    <source>
        <dbReference type="ARBA" id="ARBA00022723"/>
    </source>
</evidence>
<dbReference type="GO" id="GO:0008757">
    <property type="term" value="F:S-adenosylmethionine-dependent methyltransferase activity"/>
    <property type="evidence" value="ECO:0007669"/>
    <property type="project" value="UniProtKB-ARBA"/>
</dbReference>
<name>A0A8S1BY26_9INSE</name>
<sequence>MPELGPCAVCTIPAENRCAGCKTTLYCSKEHQKQDWKTHKFLCKPPLYKEGSSPELGRYLVAARDIEVGQTIITETPIIIGPKQVTPPVCLGCLKPGPKARCQLCKWPLCDEECPGWDTNHAIECAALVRAEKPLTFSDLQKPHAAYEAITLLRLVLMQKKSPKKWKLIQEMEANEKKREPSAEEKKIVQFLLTYVGLSKWGPTWDTSEKTLHRLAGVLQVNALDVRLPHGGEVMALFPTTSLIEHSCIPNIRIVFDPMCRMTVSASKDIKEGEHLQTMYTHALWATFQRREHLFSNKQFWCKCPRCSDPTELGTMFGAMRCVAPDCGGFLLPTAPLEAGADWACTKCVGRLSEKQIADLTGHLGQIVDEALAQPTESSLKDLLEKLNAVTHENHFRQYAVKHSLIQLMAKNVPTKDELDEKQQLCEHLLKVTQTLDPGGARLAVYEAVICYELHNALVGRAQKENDDSLLARAKVLLLRVVYLLRFDEHLPEGQLATVATKKINEIEEKIGKS</sequence>
<comment type="caution">
    <text evidence="7">The sequence shown here is derived from an EMBL/GenBank/DDBJ whole genome shotgun (WGS) entry which is preliminary data.</text>
</comment>
<keyword evidence="8" id="KW-1185">Reference proteome</keyword>
<dbReference type="Gene3D" id="2.170.270.10">
    <property type="entry name" value="SET domain"/>
    <property type="match status" value="1"/>
</dbReference>
<proteinExistence type="predicted"/>
<dbReference type="Proteomes" id="UP000494165">
    <property type="component" value="Unassembled WGS sequence"/>
</dbReference>
<evidence type="ECO:0000256" key="4">
    <source>
        <dbReference type="PROSITE-ProRule" id="PRU00134"/>
    </source>
</evidence>
<dbReference type="Pfam" id="PF01753">
    <property type="entry name" value="zf-MYND"/>
    <property type="match status" value="1"/>
</dbReference>
<evidence type="ECO:0008006" key="9">
    <source>
        <dbReference type="Google" id="ProtNLM"/>
    </source>
</evidence>
<dbReference type="GO" id="GO:0008276">
    <property type="term" value="F:protein methyltransferase activity"/>
    <property type="evidence" value="ECO:0007669"/>
    <property type="project" value="UniProtKB-ARBA"/>
</dbReference>
<dbReference type="InterPro" id="IPR002893">
    <property type="entry name" value="Znf_MYND"/>
</dbReference>
<feature type="domain" description="MYND-type" evidence="6">
    <location>
        <begin position="7"/>
        <end position="43"/>
    </location>
</feature>
<keyword evidence="3" id="KW-0862">Zinc</keyword>